<dbReference type="KEGG" id="xla:108701515"/>
<reference evidence="3" key="1">
    <citation type="submission" date="2025-08" db="UniProtKB">
        <authorList>
            <consortium name="RefSeq"/>
        </authorList>
    </citation>
    <scope>IDENTIFICATION</scope>
    <source>
        <strain evidence="3">J_2021</strain>
        <tissue evidence="3">Erythrocytes</tissue>
    </source>
</reference>
<accession>A0A8J0TVC2</accession>
<dbReference type="OrthoDB" id="4713066at2759"/>
<dbReference type="GeneID" id="108701515"/>
<evidence type="ECO:0000256" key="1">
    <source>
        <dbReference type="SAM" id="MobiDB-lite"/>
    </source>
</evidence>
<evidence type="ECO:0000313" key="2">
    <source>
        <dbReference type="Proteomes" id="UP000186698"/>
    </source>
</evidence>
<dbReference type="RefSeq" id="XP_018091767.1">
    <property type="nucleotide sequence ID" value="XM_018236278.2"/>
</dbReference>
<dbReference type="AlphaFoldDB" id="A0A8J0TVC2"/>
<gene>
    <name evidence="3" type="primary">LOC108701515</name>
</gene>
<dbReference type="Proteomes" id="UP000186698">
    <property type="component" value="Chromosome 9_10L"/>
</dbReference>
<proteinExistence type="predicted"/>
<name>A0A8J0TVC2_XENLA</name>
<sequence>METVQQAEHREPEINEPYSTSKHDEPTTEHHGIARLEITQLYPINMQNVLPIGPLGNFIPKITLPYRANMHNTLPLGPRGHFMPEITRIPYTANMHNALPLVPRGHFMPEVNQPHPVNMNNALPLVPLGNFRSAPMAPFSIYPVQAANNFRDAPAFTVCTLCQCQVLAWLLSYPMFRSLLERCQSLLPKLQSSHSSLQKITILTVSKENKNERQWRNFDFTFWKLPF</sequence>
<evidence type="ECO:0000313" key="3">
    <source>
        <dbReference type="RefSeq" id="XP_018091767.1"/>
    </source>
</evidence>
<organism evidence="2 3">
    <name type="scientific">Xenopus laevis</name>
    <name type="common">African clawed frog</name>
    <dbReference type="NCBI Taxonomy" id="8355"/>
    <lineage>
        <taxon>Eukaryota</taxon>
        <taxon>Metazoa</taxon>
        <taxon>Chordata</taxon>
        <taxon>Craniata</taxon>
        <taxon>Vertebrata</taxon>
        <taxon>Euteleostomi</taxon>
        <taxon>Amphibia</taxon>
        <taxon>Batrachia</taxon>
        <taxon>Anura</taxon>
        <taxon>Pipoidea</taxon>
        <taxon>Pipidae</taxon>
        <taxon>Xenopodinae</taxon>
        <taxon>Xenopus</taxon>
        <taxon>Xenopus</taxon>
    </lineage>
</organism>
<feature type="region of interest" description="Disordered" evidence="1">
    <location>
        <begin position="1"/>
        <end position="29"/>
    </location>
</feature>
<keyword evidence="2" id="KW-1185">Reference proteome</keyword>
<protein>
    <submittedName>
        <fullName evidence="3">Uncharacterized protein LOC108701515 isoform X1</fullName>
    </submittedName>
</protein>